<keyword evidence="2" id="KW-1185">Reference proteome</keyword>
<proteinExistence type="predicted"/>
<name>A0AAW1WSH3_RUBAR</name>
<dbReference type="Proteomes" id="UP001457282">
    <property type="component" value="Unassembled WGS sequence"/>
</dbReference>
<gene>
    <name evidence="1" type="ORF">M0R45_024445</name>
</gene>
<evidence type="ECO:0000313" key="2">
    <source>
        <dbReference type="Proteomes" id="UP001457282"/>
    </source>
</evidence>
<evidence type="ECO:0000313" key="1">
    <source>
        <dbReference type="EMBL" id="KAK9927252.1"/>
    </source>
</evidence>
<organism evidence="1 2">
    <name type="scientific">Rubus argutus</name>
    <name type="common">Southern blackberry</name>
    <dbReference type="NCBI Taxonomy" id="59490"/>
    <lineage>
        <taxon>Eukaryota</taxon>
        <taxon>Viridiplantae</taxon>
        <taxon>Streptophyta</taxon>
        <taxon>Embryophyta</taxon>
        <taxon>Tracheophyta</taxon>
        <taxon>Spermatophyta</taxon>
        <taxon>Magnoliopsida</taxon>
        <taxon>eudicotyledons</taxon>
        <taxon>Gunneridae</taxon>
        <taxon>Pentapetalae</taxon>
        <taxon>rosids</taxon>
        <taxon>fabids</taxon>
        <taxon>Rosales</taxon>
        <taxon>Rosaceae</taxon>
        <taxon>Rosoideae</taxon>
        <taxon>Rosoideae incertae sedis</taxon>
        <taxon>Rubus</taxon>
    </lineage>
</organism>
<dbReference type="AlphaFoldDB" id="A0AAW1WSH3"/>
<sequence length="87" mass="9369">MDVFIPEEYVVRRRIERKVAASAGNGNRNSSSWVGSGSESAGRRIEIKEKKARVGAGQALRLENSDHITVSTGVGSDINVVFSCFSA</sequence>
<reference evidence="1 2" key="1">
    <citation type="journal article" date="2023" name="G3 (Bethesda)">
        <title>A chromosome-length genome assembly and annotation of blackberry (Rubus argutus, cv. 'Hillquist').</title>
        <authorList>
            <person name="Bruna T."/>
            <person name="Aryal R."/>
            <person name="Dudchenko O."/>
            <person name="Sargent D.J."/>
            <person name="Mead D."/>
            <person name="Buti M."/>
            <person name="Cavallini A."/>
            <person name="Hytonen T."/>
            <person name="Andres J."/>
            <person name="Pham M."/>
            <person name="Weisz D."/>
            <person name="Mascagni F."/>
            <person name="Usai G."/>
            <person name="Natali L."/>
            <person name="Bassil N."/>
            <person name="Fernandez G.E."/>
            <person name="Lomsadze A."/>
            <person name="Armour M."/>
            <person name="Olukolu B."/>
            <person name="Poorten T."/>
            <person name="Britton C."/>
            <person name="Davik J."/>
            <person name="Ashrafi H."/>
            <person name="Aiden E.L."/>
            <person name="Borodovsky M."/>
            <person name="Worthington M."/>
        </authorList>
    </citation>
    <scope>NUCLEOTIDE SEQUENCE [LARGE SCALE GENOMIC DNA]</scope>
    <source>
        <strain evidence="1">PI 553951</strain>
    </source>
</reference>
<accession>A0AAW1WSH3</accession>
<dbReference type="EMBL" id="JBEDUW010000005">
    <property type="protein sequence ID" value="KAK9927252.1"/>
    <property type="molecule type" value="Genomic_DNA"/>
</dbReference>
<comment type="caution">
    <text evidence="1">The sequence shown here is derived from an EMBL/GenBank/DDBJ whole genome shotgun (WGS) entry which is preliminary data.</text>
</comment>
<protein>
    <submittedName>
        <fullName evidence="1">Uncharacterized protein</fullName>
    </submittedName>
</protein>